<dbReference type="Proteomes" id="UP000053676">
    <property type="component" value="Unassembled WGS sequence"/>
</dbReference>
<evidence type="ECO:0000256" key="1">
    <source>
        <dbReference type="SAM" id="MobiDB-lite"/>
    </source>
</evidence>
<protein>
    <submittedName>
        <fullName evidence="2">Uncharacterized protein</fullName>
    </submittedName>
</protein>
<sequence length="272" mass="28616">MRVTAGFQQPERNGIPTNSYAQQPQTLAAALSGLSPLSRGDLMSSAVYQSRAPMVSSRKRIHSVNAHAGNPNAITQATLNGLTRLTGSGTTENDTSPPHAVVSQLRRLEGNGTAYLASPTKFTTANGTTISFSKVLEQVETQYQAGKVRQDVMSEPSLTGEVLAPQPIRTFVTKPEQSAKLVAPKAINPVAMKKAYEMQVQQALSACSSVVASPLTTPRVTPIPTSMLSGGAPVRAAIPSTGPEDECNTLLNVIASNGNSNDGIRKLFLSSS</sequence>
<dbReference type="OMA" id="GPEDECN"/>
<feature type="region of interest" description="Disordered" evidence="1">
    <location>
        <begin position="1"/>
        <end position="21"/>
    </location>
</feature>
<proteinExistence type="predicted"/>
<dbReference type="AlphaFoldDB" id="W2U0T9"/>
<keyword evidence="3" id="KW-1185">Reference proteome</keyword>
<reference evidence="3" key="1">
    <citation type="journal article" date="2014" name="Nat. Genet.">
        <title>Genome of the human hookworm Necator americanus.</title>
        <authorList>
            <person name="Tang Y.T."/>
            <person name="Gao X."/>
            <person name="Rosa B.A."/>
            <person name="Abubucker S."/>
            <person name="Hallsworth-Pepin K."/>
            <person name="Martin J."/>
            <person name="Tyagi R."/>
            <person name="Heizer E."/>
            <person name="Zhang X."/>
            <person name="Bhonagiri-Palsikar V."/>
            <person name="Minx P."/>
            <person name="Warren W.C."/>
            <person name="Wang Q."/>
            <person name="Zhan B."/>
            <person name="Hotez P.J."/>
            <person name="Sternberg P.W."/>
            <person name="Dougall A."/>
            <person name="Gaze S.T."/>
            <person name="Mulvenna J."/>
            <person name="Sotillo J."/>
            <person name="Ranganathan S."/>
            <person name="Rabelo E.M."/>
            <person name="Wilson R.K."/>
            <person name="Felgner P.L."/>
            <person name="Bethony J."/>
            <person name="Hawdon J.M."/>
            <person name="Gasser R.B."/>
            <person name="Loukas A."/>
            <person name="Mitreva M."/>
        </authorList>
    </citation>
    <scope>NUCLEOTIDE SEQUENCE [LARGE SCALE GENOMIC DNA]</scope>
</reference>
<dbReference type="OrthoDB" id="5866255at2759"/>
<name>W2U0T9_NECAM</name>
<dbReference type="KEGG" id="nai:NECAME_05768"/>
<evidence type="ECO:0000313" key="2">
    <source>
        <dbReference type="EMBL" id="ETN86922.1"/>
    </source>
</evidence>
<organism evidence="2 3">
    <name type="scientific">Necator americanus</name>
    <name type="common">Human hookworm</name>
    <dbReference type="NCBI Taxonomy" id="51031"/>
    <lineage>
        <taxon>Eukaryota</taxon>
        <taxon>Metazoa</taxon>
        <taxon>Ecdysozoa</taxon>
        <taxon>Nematoda</taxon>
        <taxon>Chromadorea</taxon>
        <taxon>Rhabditida</taxon>
        <taxon>Rhabditina</taxon>
        <taxon>Rhabditomorpha</taxon>
        <taxon>Strongyloidea</taxon>
        <taxon>Ancylostomatidae</taxon>
        <taxon>Bunostominae</taxon>
        <taxon>Necator</taxon>
    </lineage>
</organism>
<dbReference type="EMBL" id="KI657472">
    <property type="protein sequence ID" value="ETN86922.1"/>
    <property type="molecule type" value="Genomic_DNA"/>
</dbReference>
<gene>
    <name evidence="2" type="ORF">NECAME_05768</name>
</gene>
<evidence type="ECO:0000313" key="3">
    <source>
        <dbReference type="Proteomes" id="UP000053676"/>
    </source>
</evidence>
<accession>W2U0T9</accession>